<dbReference type="RefSeq" id="WP_377313880.1">
    <property type="nucleotide sequence ID" value="NZ_JBHUIY010000002.1"/>
</dbReference>
<dbReference type="Gene3D" id="3.40.50.1000">
    <property type="entry name" value="HAD superfamily/HAD-like"/>
    <property type="match status" value="1"/>
</dbReference>
<dbReference type="Pfam" id="PF00702">
    <property type="entry name" value="Hydrolase"/>
    <property type="match status" value="1"/>
</dbReference>
<evidence type="ECO:0000313" key="1">
    <source>
        <dbReference type="EMBL" id="MFD2232511.1"/>
    </source>
</evidence>
<dbReference type="NCBIfam" id="TIGR01509">
    <property type="entry name" value="HAD-SF-IA-v3"/>
    <property type="match status" value="1"/>
</dbReference>
<proteinExistence type="predicted"/>
<comment type="caution">
    <text evidence="1">The sequence shown here is derived from an EMBL/GenBank/DDBJ whole genome shotgun (WGS) entry which is preliminary data.</text>
</comment>
<dbReference type="InterPro" id="IPR036412">
    <property type="entry name" value="HAD-like_sf"/>
</dbReference>
<sequence length="233" mass="26190">MPPASSPLAPPLGPVQTWVFDLDNTLYPASSSLFPQIDRRMRRFIADWFGIDEGAAHDLQKRYYREYGTTLSGLMRHDGVAPDLFLDYVHDVDHGVLSPDPRLGAALDRLPGRKLIYTNGSVRHAEAVLERIGLAGRFEAVFDIRAADFIPKPQPEPYRRLIELYRFDPQGAVMVEDIHRNLRPAAALGMRTLWVREEEHPDGPIPPQDESDLAHVDYVTDDLAGWLALLASA</sequence>
<dbReference type="Gene3D" id="1.10.150.450">
    <property type="match status" value="1"/>
</dbReference>
<dbReference type="SFLD" id="SFLDS00003">
    <property type="entry name" value="Haloacid_Dehalogenase"/>
    <property type="match status" value="1"/>
</dbReference>
<gene>
    <name evidence="1" type="ORF">ACFSNB_01705</name>
</gene>
<dbReference type="SFLD" id="SFLDG01129">
    <property type="entry name" value="C1.5:_HAD__Beta-PGM__Phosphata"/>
    <property type="match status" value="1"/>
</dbReference>
<dbReference type="SFLD" id="SFLDG01132">
    <property type="entry name" value="C1.5.3:_5'-Nucleotidase_Like"/>
    <property type="match status" value="1"/>
</dbReference>
<dbReference type="Proteomes" id="UP001597296">
    <property type="component" value="Unassembled WGS sequence"/>
</dbReference>
<dbReference type="SUPFAM" id="SSF56784">
    <property type="entry name" value="HAD-like"/>
    <property type="match status" value="1"/>
</dbReference>
<dbReference type="EMBL" id="JBHUIY010000002">
    <property type="protein sequence ID" value="MFD2232511.1"/>
    <property type="molecule type" value="Genomic_DNA"/>
</dbReference>
<dbReference type="PANTHER" id="PTHR12725">
    <property type="entry name" value="HALOACID DEHALOGENASE-LIKE HYDROLASE"/>
    <property type="match status" value="1"/>
</dbReference>
<reference evidence="2" key="1">
    <citation type="journal article" date="2019" name="Int. J. Syst. Evol. Microbiol.">
        <title>The Global Catalogue of Microorganisms (GCM) 10K type strain sequencing project: providing services to taxonomists for standard genome sequencing and annotation.</title>
        <authorList>
            <consortium name="The Broad Institute Genomics Platform"/>
            <consortium name="The Broad Institute Genome Sequencing Center for Infectious Disease"/>
            <person name="Wu L."/>
            <person name="Ma J."/>
        </authorList>
    </citation>
    <scope>NUCLEOTIDE SEQUENCE [LARGE SCALE GENOMIC DNA]</scope>
    <source>
        <strain evidence="2">KCTC 15012</strain>
    </source>
</reference>
<dbReference type="InterPro" id="IPR006439">
    <property type="entry name" value="HAD-SF_hydro_IA"/>
</dbReference>
<keyword evidence="2" id="KW-1185">Reference proteome</keyword>
<accession>A0ABW5C736</accession>
<dbReference type="CDD" id="cd02604">
    <property type="entry name" value="HAD_5NT"/>
    <property type="match status" value="1"/>
</dbReference>
<protein>
    <submittedName>
        <fullName evidence="1">Pyrimidine 5'-nucleotidase</fullName>
    </submittedName>
</protein>
<dbReference type="PANTHER" id="PTHR12725:SF117">
    <property type="entry name" value="HALOACID DEHALOGENASE-LIKE HYDROLASE"/>
    <property type="match status" value="1"/>
</dbReference>
<organism evidence="1 2">
    <name type="scientific">Phaeospirillum tilakii</name>
    <dbReference type="NCBI Taxonomy" id="741673"/>
    <lineage>
        <taxon>Bacteria</taxon>
        <taxon>Pseudomonadati</taxon>
        <taxon>Pseudomonadota</taxon>
        <taxon>Alphaproteobacteria</taxon>
        <taxon>Rhodospirillales</taxon>
        <taxon>Rhodospirillaceae</taxon>
        <taxon>Phaeospirillum</taxon>
    </lineage>
</organism>
<dbReference type="InterPro" id="IPR010237">
    <property type="entry name" value="Pyr-5-nucltdase"/>
</dbReference>
<dbReference type="InterPro" id="IPR023214">
    <property type="entry name" value="HAD_sf"/>
</dbReference>
<name>A0ABW5C736_9PROT</name>
<evidence type="ECO:0000313" key="2">
    <source>
        <dbReference type="Proteomes" id="UP001597296"/>
    </source>
</evidence>
<dbReference type="NCBIfam" id="TIGR01993">
    <property type="entry name" value="Pyr-5-nucltdase"/>
    <property type="match status" value="1"/>
</dbReference>